<dbReference type="Proteomes" id="UP000249390">
    <property type="component" value="Unassembled WGS sequence"/>
</dbReference>
<dbReference type="InterPro" id="IPR001563">
    <property type="entry name" value="Peptidase_S10"/>
</dbReference>
<evidence type="ECO:0000313" key="3">
    <source>
        <dbReference type="Proteomes" id="UP000249390"/>
    </source>
</evidence>
<gene>
    <name evidence="2" type="ORF">DM860_006196</name>
</gene>
<accession>A0A328DJV7</accession>
<evidence type="ECO:0000313" key="2">
    <source>
        <dbReference type="EMBL" id="RAL46042.1"/>
    </source>
</evidence>
<name>A0A328DJV7_9ASTE</name>
<dbReference type="Gene3D" id="3.40.50.1820">
    <property type="entry name" value="alpha/beta hydrolase"/>
    <property type="match status" value="1"/>
</dbReference>
<dbReference type="EMBL" id="NQVE01000125">
    <property type="protein sequence ID" value="RAL46042.1"/>
    <property type="molecule type" value="Genomic_DNA"/>
</dbReference>
<proteinExistence type="inferred from homology"/>
<comment type="caution">
    <text evidence="2">The sequence shown here is derived from an EMBL/GenBank/DDBJ whole genome shotgun (WGS) entry which is preliminary data.</text>
</comment>
<organism evidence="2 3">
    <name type="scientific">Cuscuta australis</name>
    <dbReference type="NCBI Taxonomy" id="267555"/>
    <lineage>
        <taxon>Eukaryota</taxon>
        <taxon>Viridiplantae</taxon>
        <taxon>Streptophyta</taxon>
        <taxon>Embryophyta</taxon>
        <taxon>Tracheophyta</taxon>
        <taxon>Spermatophyta</taxon>
        <taxon>Magnoliopsida</taxon>
        <taxon>eudicotyledons</taxon>
        <taxon>Gunneridae</taxon>
        <taxon>Pentapetalae</taxon>
        <taxon>asterids</taxon>
        <taxon>lamiids</taxon>
        <taxon>Solanales</taxon>
        <taxon>Convolvulaceae</taxon>
        <taxon>Cuscuteae</taxon>
        <taxon>Cuscuta</taxon>
        <taxon>Cuscuta subgen. Grammica</taxon>
        <taxon>Cuscuta sect. Cleistogrammica</taxon>
    </lineage>
</organism>
<dbReference type="PANTHER" id="PTHR11802">
    <property type="entry name" value="SERINE PROTEASE FAMILY S10 SERINE CARBOXYPEPTIDASE"/>
    <property type="match status" value="1"/>
</dbReference>
<keyword evidence="3" id="KW-1185">Reference proteome</keyword>
<comment type="similarity">
    <text evidence="1">Belongs to the peptidase S10 family.</text>
</comment>
<dbReference type="GO" id="GO:0005773">
    <property type="term" value="C:vacuole"/>
    <property type="evidence" value="ECO:0007669"/>
    <property type="project" value="TreeGrafter"/>
</dbReference>
<dbReference type="InterPro" id="IPR029058">
    <property type="entry name" value="AB_hydrolase_fold"/>
</dbReference>
<dbReference type="SUPFAM" id="SSF53474">
    <property type="entry name" value="alpha/beta-Hydrolases"/>
    <property type="match status" value="1"/>
</dbReference>
<dbReference type="AlphaFoldDB" id="A0A328DJV7"/>
<dbReference type="GO" id="GO:0006508">
    <property type="term" value="P:proteolysis"/>
    <property type="evidence" value="ECO:0007669"/>
    <property type="project" value="InterPro"/>
</dbReference>
<dbReference type="Pfam" id="PF00450">
    <property type="entry name" value="Peptidase_S10"/>
    <property type="match status" value="1"/>
</dbReference>
<protein>
    <submittedName>
        <fullName evidence="2">Uncharacterized protein</fullName>
    </submittedName>
</protein>
<reference evidence="2 3" key="1">
    <citation type="submission" date="2018-06" db="EMBL/GenBank/DDBJ databases">
        <title>The Genome of Cuscuta australis (Dodder) Provides Insight into the Evolution of Plant Parasitism.</title>
        <authorList>
            <person name="Liu H."/>
        </authorList>
    </citation>
    <scope>NUCLEOTIDE SEQUENCE [LARGE SCALE GENOMIC DNA]</scope>
    <source>
        <strain evidence="3">cv. Yunnan</strain>
        <tissue evidence="2">Vines</tissue>
    </source>
</reference>
<dbReference type="GO" id="GO:0004185">
    <property type="term" value="F:serine-type carboxypeptidase activity"/>
    <property type="evidence" value="ECO:0007669"/>
    <property type="project" value="InterPro"/>
</dbReference>
<sequence>MKFLVKWFKKFSKYKNSNFYLGGDASGGHLVPQLAALVLEYNENNVTPINLKGLAIWNLGIGTPLKYMTEFLWYHGVISQEFRTMLKTVCSAERAFYEGHRPGIYALTKDCKKMMVVMDRELDPNIGYDSLFFPVCVTSNSSATHHNSNYEIGIEDFNSNSGVW</sequence>
<evidence type="ECO:0000256" key="1">
    <source>
        <dbReference type="ARBA" id="ARBA00009431"/>
    </source>
</evidence>
<dbReference type="PANTHER" id="PTHR11802:SF349">
    <property type="entry name" value="SERINE CARBOXYPEPTIDASE-LIKE 46"/>
    <property type="match status" value="1"/>
</dbReference>